<organism evidence="2">
    <name type="scientific">candidate division WOR-3 bacterium</name>
    <dbReference type="NCBI Taxonomy" id="2052148"/>
    <lineage>
        <taxon>Bacteria</taxon>
        <taxon>Bacteria division WOR-3</taxon>
    </lineage>
</organism>
<sequence length="137" mass="15545">MRKCELYIDGSSRGNPGEAGCGFVIYSEGKKLLEKSIYLGVKTNNEAEYFGLIEALKAAREVGCEEIMVYSDSELLVNQINGVYKVRALNLKPLRDEALSLLKFFKKWQITHINREQNFETDFLAKKVSKEGKDGKE</sequence>
<dbReference type="GO" id="GO:0003676">
    <property type="term" value="F:nucleic acid binding"/>
    <property type="evidence" value="ECO:0007669"/>
    <property type="project" value="InterPro"/>
</dbReference>
<dbReference type="InterPro" id="IPR012337">
    <property type="entry name" value="RNaseH-like_sf"/>
</dbReference>
<gene>
    <name evidence="2" type="ORF">ENV38_03270</name>
</gene>
<dbReference type="InterPro" id="IPR002156">
    <property type="entry name" value="RNaseH_domain"/>
</dbReference>
<dbReference type="Pfam" id="PF13456">
    <property type="entry name" value="RVT_3"/>
    <property type="match status" value="1"/>
</dbReference>
<feature type="domain" description="RNase H type-1" evidence="1">
    <location>
        <begin position="1"/>
        <end position="130"/>
    </location>
</feature>
<comment type="caution">
    <text evidence="2">The sequence shown here is derived from an EMBL/GenBank/DDBJ whole genome shotgun (WGS) entry which is preliminary data.</text>
</comment>
<accession>A0A7V3KNC7</accession>
<protein>
    <submittedName>
        <fullName evidence="2">Ribonuclease HI family protein</fullName>
    </submittedName>
</protein>
<dbReference type="PANTHER" id="PTHR46387">
    <property type="entry name" value="POLYNUCLEOTIDYL TRANSFERASE, RIBONUCLEASE H-LIKE SUPERFAMILY PROTEIN"/>
    <property type="match status" value="1"/>
</dbReference>
<dbReference type="GO" id="GO:0004523">
    <property type="term" value="F:RNA-DNA hybrid ribonuclease activity"/>
    <property type="evidence" value="ECO:0007669"/>
    <property type="project" value="InterPro"/>
</dbReference>
<dbReference type="PANTHER" id="PTHR46387:SF2">
    <property type="entry name" value="RIBONUCLEASE HI"/>
    <property type="match status" value="1"/>
</dbReference>
<name>A0A7V3KNC7_UNCW3</name>
<dbReference type="Gene3D" id="3.30.420.10">
    <property type="entry name" value="Ribonuclease H-like superfamily/Ribonuclease H"/>
    <property type="match status" value="1"/>
</dbReference>
<evidence type="ECO:0000259" key="1">
    <source>
        <dbReference type="PROSITE" id="PS50879"/>
    </source>
</evidence>
<dbReference type="InterPro" id="IPR036397">
    <property type="entry name" value="RNaseH_sf"/>
</dbReference>
<dbReference type="PROSITE" id="PS50879">
    <property type="entry name" value="RNASE_H_1"/>
    <property type="match status" value="1"/>
</dbReference>
<proteinExistence type="predicted"/>
<dbReference type="SUPFAM" id="SSF53098">
    <property type="entry name" value="Ribonuclease H-like"/>
    <property type="match status" value="1"/>
</dbReference>
<reference evidence="2" key="1">
    <citation type="journal article" date="2020" name="mSystems">
        <title>Genome- and Community-Level Interaction Insights into Carbon Utilization and Element Cycling Functions of Hydrothermarchaeota in Hydrothermal Sediment.</title>
        <authorList>
            <person name="Zhou Z."/>
            <person name="Liu Y."/>
            <person name="Xu W."/>
            <person name="Pan J."/>
            <person name="Luo Z.H."/>
            <person name="Li M."/>
        </authorList>
    </citation>
    <scope>NUCLEOTIDE SEQUENCE [LARGE SCALE GENOMIC DNA]</scope>
    <source>
        <strain evidence="2">SpSt-754</strain>
    </source>
</reference>
<evidence type="ECO:0000313" key="2">
    <source>
        <dbReference type="EMBL" id="HGB35911.1"/>
    </source>
</evidence>
<dbReference type="AlphaFoldDB" id="A0A7V3KNC7"/>
<dbReference type="CDD" id="cd09279">
    <property type="entry name" value="RNase_HI_like"/>
    <property type="match status" value="1"/>
</dbReference>
<dbReference type="EMBL" id="DTGD01000123">
    <property type="protein sequence ID" value="HGB35911.1"/>
    <property type="molecule type" value="Genomic_DNA"/>
</dbReference>